<feature type="transmembrane region" description="Helical" evidence="5">
    <location>
        <begin position="176"/>
        <end position="199"/>
    </location>
</feature>
<evidence type="ECO:0000259" key="6">
    <source>
        <dbReference type="PROSITE" id="PS51012"/>
    </source>
</evidence>
<dbReference type="PANTHER" id="PTHR43229">
    <property type="entry name" value="NODULATION PROTEIN J"/>
    <property type="match status" value="1"/>
</dbReference>
<keyword evidence="5" id="KW-0813">Transport</keyword>
<dbReference type="GO" id="GO:0140359">
    <property type="term" value="F:ABC-type transporter activity"/>
    <property type="evidence" value="ECO:0007669"/>
    <property type="project" value="InterPro"/>
</dbReference>
<sequence length="251" mass="27650">MRISRFKLWLQQLAAISQKNIKIYYSESPVLIFGVLFPFCLFFAFALGRDLGFLELLPGLLGITFFFAGSAVGPFITPWETRTGTLERLLALPMPRWIMVIGDILAGFFFSLFLAIIIVLFSYIFLGVKVASIPLLILTSIIASLLFAGLGSAFAALPTDKPSNVMMLANSIRLPVIFISGIFVPLAELPFWGRVLSYISPVTYAVELLRAAYAGNNYLSPLISGAVLTGFMLIIVGGAVLFHRRTLTRRV</sequence>
<dbReference type="InterPro" id="IPR013525">
    <property type="entry name" value="ABC2_TM"/>
</dbReference>
<feature type="transmembrane region" description="Helical" evidence="5">
    <location>
        <begin position="97"/>
        <end position="125"/>
    </location>
</feature>
<dbReference type="Proteomes" id="UP000199476">
    <property type="component" value="Unassembled WGS sequence"/>
</dbReference>
<name>A0A1G9TUC3_9FIRM</name>
<evidence type="ECO:0000256" key="5">
    <source>
        <dbReference type="RuleBase" id="RU361157"/>
    </source>
</evidence>
<evidence type="ECO:0000313" key="8">
    <source>
        <dbReference type="Proteomes" id="UP000199476"/>
    </source>
</evidence>
<organism evidence="7 8">
    <name type="scientific">Halarsenatibacter silvermanii</name>
    <dbReference type="NCBI Taxonomy" id="321763"/>
    <lineage>
        <taxon>Bacteria</taxon>
        <taxon>Bacillati</taxon>
        <taxon>Bacillota</taxon>
        <taxon>Clostridia</taxon>
        <taxon>Halanaerobiales</taxon>
        <taxon>Halarsenatibacteraceae</taxon>
        <taxon>Halarsenatibacter</taxon>
    </lineage>
</organism>
<keyword evidence="4 5" id="KW-0472">Membrane</keyword>
<dbReference type="AlphaFoldDB" id="A0A1G9TUC3"/>
<dbReference type="EMBL" id="FNGO01000048">
    <property type="protein sequence ID" value="SDM51329.1"/>
    <property type="molecule type" value="Genomic_DNA"/>
</dbReference>
<feature type="transmembrane region" description="Helical" evidence="5">
    <location>
        <begin position="53"/>
        <end position="76"/>
    </location>
</feature>
<feature type="transmembrane region" description="Helical" evidence="5">
    <location>
        <begin position="29"/>
        <end position="47"/>
    </location>
</feature>
<keyword evidence="3 5" id="KW-1133">Transmembrane helix</keyword>
<evidence type="ECO:0000256" key="2">
    <source>
        <dbReference type="ARBA" id="ARBA00022692"/>
    </source>
</evidence>
<dbReference type="Pfam" id="PF01061">
    <property type="entry name" value="ABC2_membrane"/>
    <property type="match status" value="1"/>
</dbReference>
<gene>
    <name evidence="7" type="ORF">SAMN04488692_1483</name>
</gene>
<evidence type="ECO:0000256" key="1">
    <source>
        <dbReference type="ARBA" id="ARBA00004141"/>
    </source>
</evidence>
<proteinExistence type="inferred from homology"/>
<evidence type="ECO:0000256" key="3">
    <source>
        <dbReference type="ARBA" id="ARBA00022989"/>
    </source>
</evidence>
<feature type="transmembrane region" description="Helical" evidence="5">
    <location>
        <begin position="131"/>
        <end position="155"/>
    </location>
</feature>
<dbReference type="PRINTS" id="PR00164">
    <property type="entry name" value="ABC2TRNSPORT"/>
</dbReference>
<dbReference type="GO" id="GO:0043190">
    <property type="term" value="C:ATP-binding cassette (ABC) transporter complex"/>
    <property type="evidence" value="ECO:0007669"/>
    <property type="project" value="InterPro"/>
</dbReference>
<comment type="subcellular location">
    <subcellularLocation>
        <location evidence="5">Cell membrane</location>
        <topology evidence="5">Multi-pass membrane protein</topology>
    </subcellularLocation>
    <subcellularLocation>
        <location evidence="1">Membrane</location>
        <topology evidence="1">Multi-pass membrane protein</topology>
    </subcellularLocation>
</comment>
<comment type="similarity">
    <text evidence="5">Belongs to the ABC-2 integral membrane protein family.</text>
</comment>
<reference evidence="7 8" key="1">
    <citation type="submission" date="2016-10" db="EMBL/GenBank/DDBJ databases">
        <authorList>
            <person name="de Groot N.N."/>
        </authorList>
    </citation>
    <scope>NUCLEOTIDE SEQUENCE [LARGE SCALE GENOMIC DNA]</scope>
    <source>
        <strain evidence="7 8">SLAS-1</strain>
    </source>
</reference>
<keyword evidence="8" id="KW-1185">Reference proteome</keyword>
<dbReference type="InterPro" id="IPR000412">
    <property type="entry name" value="ABC_2_transport"/>
</dbReference>
<dbReference type="OrthoDB" id="9776218at2"/>
<dbReference type="RefSeq" id="WP_089762420.1">
    <property type="nucleotide sequence ID" value="NZ_FNGO01000048.1"/>
</dbReference>
<protein>
    <recommendedName>
        <fullName evidence="5">Transport permease protein</fullName>
    </recommendedName>
</protein>
<keyword evidence="2 5" id="KW-0812">Transmembrane</keyword>
<dbReference type="STRING" id="321763.SAMN04488692_1483"/>
<dbReference type="PIRSF" id="PIRSF006648">
    <property type="entry name" value="DrrB"/>
    <property type="match status" value="1"/>
</dbReference>
<dbReference type="InterPro" id="IPR051784">
    <property type="entry name" value="Nod_factor_ABC_transporter"/>
</dbReference>
<dbReference type="PANTHER" id="PTHR43229:SF2">
    <property type="entry name" value="NODULATION PROTEIN J"/>
    <property type="match status" value="1"/>
</dbReference>
<dbReference type="PROSITE" id="PS51012">
    <property type="entry name" value="ABC_TM2"/>
    <property type="match status" value="1"/>
</dbReference>
<feature type="domain" description="ABC transmembrane type-2" evidence="6">
    <location>
        <begin position="21"/>
        <end position="246"/>
    </location>
</feature>
<evidence type="ECO:0000256" key="4">
    <source>
        <dbReference type="ARBA" id="ARBA00023136"/>
    </source>
</evidence>
<dbReference type="InterPro" id="IPR047817">
    <property type="entry name" value="ABC2_TM_bact-type"/>
</dbReference>
<feature type="transmembrane region" description="Helical" evidence="5">
    <location>
        <begin position="219"/>
        <end position="242"/>
    </location>
</feature>
<accession>A0A1G9TUC3</accession>
<keyword evidence="5" id="KW-1003">Cell membrane</keyword>
<evidence type="ECO:0000313" key="7">
    <source>
        <dbReference type="EMBL" id="SDM51329.1"/>
    </source>
</evidence>